<protein>
    <submittedName>
        <fullName evidence="2">GH23892</fullName>
    </submittedName>
</protein>
<feature type="region of interest" description="Disordered" evidence="1">
    <location>
        <begin position="402"/>
        <end position="433"/>
    </location>
</feature>
<feature type="compositionally biased region" description="Polar residues" evidence="1">
    <location>
        <begin position="33"/>
        <end position="44"/>
    </location>
</feature>
<dbReference type="InParanoid" id="B4K1J0"/>
<evidence type="ECO:0000256" key="1">
    <source>
        <dbReference type="SAM" id="MobiDB-lite"/>
    </source>
</evidence>
<reference evidence="2 3" key="1">
    <citation type="journal article" date="2007" name="Nature">
        <title>Evolution of genes and genomes on the Drosophila phylogeny.</title>
        <authorList>
            <consortium name="Drosophila 12 Genomes Consortium"/>
            <person name="Clark A.G."/>
            <person name="Eisen M.B."/>
            <person name="Smith D.R."/>
            <person name="Bergman C.M."/>
            <person name="Oliver B."/>
            <person name="Markow T.A."/>
            <person name="Kaufman T.C."/>
            <person name="Kellis M."/>
            <person name="Gelbart W."/>
            <person name="Iyer V.N."/>
            <person name="Pollard D.A."/>
            <person name="Sackton T.B."/>
            <person name="Larracuente A.M."/>
            <person name="Singh N.D."/>
            <person name="Abad J.P."/>
            <person name="Abt D.N."/>
            <person name="Adryan B."/>
            <person name="Aguade M."/>
            <person name="Akashi H."/>
            <person name="Anderson W.W."/>
            <person name="Aquadro C.F."/>
            <person name="Ardell D.H."/>
            <person name="Arguello R."/>
            <person name="Artieri C.G."/>
            <person name="Barbash D.A."/>
            <person name="Barker D."/>
            <person name="Barsanti P."/>
            <person name="Batterham P."/>
            <person name="Batzoglou S."/>
            <person name="Begun D."/>
            <person name="Bhutkar A."/>
            <person name="Blanco E."/>
            <person name="Bosak S.A."/>
            <person name="Bradley R.K."/>
            <person name="Brand A.D."/>
            <person name="Brent M.R."/>
            <person name="Brooks A.N."/>
            <person name="Brown R.H."/>
            <person name="Butlin R.K."/>
            <person name="Caggese C."/>
            <person name="Calvi B.R."/>
            <person name="Bernardo de Carvalho A."/>
            <person name="Caspi A."/>
            <person name="Castrezana S."/>
            <person name="Celniker S.E."/>
            <person name="Chang J.L."/>
            <person name="Chapple C."/>
            <person name="Chatterji S."/>
            <person name="Chinwalla A."/>
            <person name="Civetta A."/>
            <person name="Clifton S.W."/>
            <person name="Comeron J.M."/>
            <person name="Costello J.C."/>
            <person name="Coyne J.A."/>
            <person name="Daub J."/>
            <person name="David R.G."/>
            <person name="Delcher A.L."/>
            <person name="Delehaunty K."/>
            <person name="Do C.B."/>
            <person name="Ebling H."/>
            <person name="Edwards K."/>
            <person name="Eickbush T."/>
            <person name="Evans J.D."/>
            <person name="Filipski A."/>
            <person name="Findeiss S."/>
            <person name="Freyhult E."/>
            <person name="Fulton L."/>
            <person name="Fulton R."/>
            <person name="Garcia A.C."/>
            <person name="Gardiner A."/>
            <person name="Garfield D.A."/>
            <person name="Garvin B.E."/>
            <person name="Gibson G."/>
            <person name="Gilbert D."/>
            <person name="Gnerre S."/>
            <person name="Godfrey J."/>
            <person name="Good R."/>
            <person name="Gotea V."/>
            <person name="Gravely B."/>
            <person name="Greenberg A.J."/>
            <person name="Griffiths-Jones S."/>
            <person name="Gross S."/>
            <person name="Guigo R."/>
            <person name="Gustafson E.A."/>
            <person name="Haerty W."/>
            <person name="Hahn M.W."/>
            <person name="Halligan D.L."/>
            <person name="Halpern A.L."/>
            <person name="Halter G.M."/>
            <person name="Han M.V."/>
            <person name="Heger A."/>
            <person name="Hillier L."/>
            <person name="Hinrichs A.S."/>
            <person name="Holmes I."/>
            <person name="Hoskins R.A."/>
            <person name="Hubisz M.J."/>
            <person name="Hultmark D."/>
            <person name="Huntley M.A."/>
            <person name="Jaffe D.B."/>
            <person name="Jagadeeshan S."/>
            <person name="Jeck W.R."/>
            <person name="Johnson J."/>
            <person name="Jones C.D."/>
            <person name="Jordan W.C."/>
            <person name="Karpen G.H."/>
            <person name="Kataoka E."/>
            <person name="Keightley P.D."/>
            <person name="Kheradpour P."/>
            <person name="Kirkness E.F."/>
            <person name="Koerich L.B."/>
            <person name="Kristiansen K."/>
            <person name="Kudrna D."/>
            <person name="Kulathinal R.J."/>
            <person name="Kumar S."/>
            <person name="Kwok R."/>
            <person name="Lander E."/>
            <person name="Langley C.H."/>
            <person name="Lapoint R."/>
            <person name="Lazzaro B.P."/>
            <person name="Lee S.J."/>
            <person name="Levesque L."/>
            <person name="Li R."/>
            <person name="Lin C.F."/>
            <person name="Lin M.F."/>
            <person name="Lindblad-Toh K."/>
            <person name="Llopart A."/>
            <person name="Long M."/>
            <person name="Low L."/>
            <person name="Lozovsky E."/>
            <person name="Lu J."/>
            <person name="Luo M."/>
            <person name="Machado C.A."/>
            <person name="Makalowski W."/>
            <person name="Marzo M."/>
            <person name="Matsuda M."/>
            <person name="Matzkin L."/>
            <person name="McAllister B."/>
            <person name="McBride C.S."/>
            <person name="McKernan B."/>
            <person name="McKernan K."/>
            <person name="Mendez-Lago M."/>
            <person name="Minx P."/>
            <person name="Mollenhauer M.U."/>
            <person name="Montooth K."/>
            <person name="Mount S.M."/>
            <person name="Mu X."/>
            <person name="Myers E."/>
            <person name="Negre B."/>
            <person name="Newfeld S."/>
            <person name="Nielsen R."/>
            <person name="Noor M.A."/>
            <person name="O'Grady P."/>
            <person name="Pachter L."/>
            <person name="Papaceit M."/>
            <person name="Parisi M.J."/>
            <person name="Parisi M."/>
            <person name="Parts L."/>
            <person name="Pedersen J.S."/>
            <person name="Pesole G."/>
            <person name="Phillippy A.M."/>
            <person name="Ponting C.P."/>
            <person name="Pop M."/>
            <person name="Porcelli D."/>
            <person name="Powell J.R."/>
            <person name="Prohaska S."/>
            <person name="Pruitt K."/>
            <person name="Puig M."/>
            <person name="Quesneville H."/>
            <person name="Ram K.R."/>
            <person name="Rand D."/>
            <person name="Rasmussen M.D."/>
            <person name="Reed L.K."/>
            <person name="Reenan R."/>
            <person name="Reily A."/>
            <person name="Remington K.A."/>
            <person name="Rieger T.T."/>
            <person name="Ritchie M.G."/>
            <person name="Robin C."/>
            <person name="Rogers Y.H."/>
            <person name="Rohde C."/>
            <person name="Rozas J."/>
            <person name="Rubenfield M.J."/>
            <person name="Ruiz A."/>
            <person name="Russo S."/>
            <person name="Salzberg S.L."/>
            <person name="Sanchez-Gracia A."/>
            <person name="Saranga D.J."/>
            <person name="Sato H."/>
            <person name="Schaeffer S.W."/>
            <person name="Schatz M.C."/>
            <person name="Schlenke T."/>
            <person name="Schwartz R."/>
            <person name="Segarra C."/>
            <person name="Singh R.S."/>
            <person name="Sirot L."/>
            <person name="Sirota M."/>
            <person name="Sisneros N.B."/>
            <person name="Smith C.D."/>
            <person name="Smith T.F."/>
            <person name="Spieth J."/>
            <person name="Stage D.E."/>
            <person name="Stark A."/>
            <person name="Stephan W."/>
            <person name="Strausberg R.L."/>
            <person name="Strempel S."/>
            <person name="Sturgill D."/>
            <person name="Sutton G."/>
            <person name="Sutton G.G."/>
            <person name="Tao W."/>
            <person name="Teichmann S."/>
            <person name="Tobari Y.N."/>
            <person name="Tomimura Y."/>
            <person name="Tsolas J.M."/>
            <person name="Valente V.L."/>
            <person name="Venter E."/>
            <person name="Venter J.C."/>
            <person name="Vicario S."/>
            <person name="Vieira F.G."/>
            <person name="Vilella A.J."/>
            <person name="Villasante A."/>
            <person name="Walenz B."/>
            <person name="Wang J."/>
            <person name="Wasserman M."/>
            <person name="Watts T."/>
            <person name="Wilson D."/>
            <person name="Wilson R.K."/>
            <person name="Wing R.A."/>
            <person name="Wolfner M.F."/>
            <person name="Wong A."/>
            <person name="Wong G.K."/>
            <person name="Wu C.I."/>
            <person name="Wu G."/>
            <person name="Yamamoto D."/>
            <person name="Yang H.P."/>
            <person name="Yang S.P."/>
            <person name="Yorke J.A."/>
            <person name="Yoshida K."/>
            <person name="Zdobnov E."/>
            <person name="Zhang P."/>
            <person name="Zhang Y."/>
            <person name="Zimin A.V."/>
            <person name="Baldwin J."/>
            <person name="Abdouelleil A."/>
            <person name="Abdulkadir J."/>
            <person name="Abebe A."/>
            <person name="Abera B."/>
            <person name="Abreu J."/>
            <person name="Acer S.C."/>
            <person name="Aftuck L."/>
            <person name="Alexander A."/>
            <person name="An P."/>
            <person name="Anderson E."/>
            <person name="Anderson S."/>
            <person name="Arachi H."/>
            <person name="Azer M."/>
            <person name="Bachantsang P."/>
            <person name="Barry A."/>
            <person name="Bayul T."/>
            <person name="Berlin A."/>
            <person name="Bessette D."/>
            <person name="Bloom T."/>
            <person name="Blye J."/>
            <person name="Boguslavskiy L."/>
            <person name="Bonnet C."/>
            <person name="Boukhgalter B."/>
            <person name="Bourzgui I."/>
            <person name="Brown A."/>
            <person name="Cahill P."/>
            <person name="Channer S."/>
            <person name="Cheshatsang Y."/>
            <person name="Chuda L."/>
            <person name="Citroen M."/>
            <person name="Collymore A."/>
            <person name="Cooke P."/>
            <person name="Costello M."/>
            <person name="D'Aco K."/>
            <person name="Daza R."/>
            <person name="De Haan G."/>
            <person name="DeGray S."/>
            <person name="DeMaso C."/>
            <person name="Dhargay N."/>
            <person name="Dooley K."/>
            <person name="Dooley E."/>
            <person name="Doricent M."/>
            <person name="Dorje P."/>
            <person name="Dorjee K."/>
            <person name="Dupes A."/>
            <person name="Elong R."/>
            <person name="Falk J."/>
            <person name="Farina A."/>
            <person name="Faro S."/>
            <person name="Ferguson D."/>
            <person name="Fisher S."/>
            <person name="Foley C.D."/>
            <person name="Franke A."/>
            <person name="Friedrich D."/>
            <person name="Gadbois L."/>
            <person name="Gearin G."/>
            <person name="Gearin C.R."/>
            <person name="Giannoukos G."/>
            <person name="Goode T."/>
            <person name="Graham J."/>
            <person name="Grandbois E."/>
            <person name="Grewal S."/>
            <person name="Gyaltsen K."/>
            <person name="Hafez N."/>
            <person name="Hagos B."/>
            <person name="Hall J."/>
            <person name="Henson C."/>
            <person name="Hollinger A."/>
            <person name="Honan T."/>
            <person name="Huard M.D."/>
            <person name="Hughes L."/>
            <person name="Hurhula B."/>
            <person name="Husby M.E."/>
            <person name="Kamat A."/>
            <person name="Kanga B."/>
            <person name="Kashin S."/>
            <person name="Khazanovich D."/>
            <person name="Kisner P."/>
            <person name="Lance K."/>
            <person name="Lara M."/>
            <person name="Lee W."/>
            <person name="Lennon N."/>
            <person name="Letendre F."/>
            <person name="LeVine R."/>
            <person name="Lipovsky A."/>
            <person name="Liu X."/>
            <person name="Liu J."/>
            <person name="Liu S."/>
            <person name="Lokyitsang T."/>
            <person name="Lokyitsang Y."/>
            <person name="Lubonja R."/>
            <person name="Lui A."/>
            <person name="MacDonald P."/>
            <person name="Magnisalis V."/>
            <person name="Maru K."/>
            <person name="Matthews C."/>
            <person name="McCusker W."/>
            <person name="McDonough S."/>
            <person name="Mehta T."/>
            <person name="Meldrim J."/>
            <person name="Meneus L."/>
            <person name="Mihai O."/>
            <person name="Mihalev A."/>
            <person name="Mihova T."/>
            <person name="Mittelman R."/>
            <person name="Mlenga V."/>
            <person name="Montmayeur A."/>
            <person name="Mulrain L."/>
            <person name="Navidi A."/>
            <person name="Naylor J."/>
            <person name="Negash T."/>
            <person name="Nguyen T."/>
            <person name="Nguyen N."/>
            <person name="Nicol R."/>
            <person name="Norbu C."/>
            <person name="Norbu N."/>
            <person name="Novod N."/>
            <person name="O'Neill B."/>
            <person name="Osman S."/>
            <person name="Markiewicz E."/>
            <person name="Oyono O.L."/>
            <person name="Patti C."/>
            <person name="Phunkhang P."/>
            <person name="Pierre F."/>
            <person name="Priest M."/>
            <person name="Raghuraman S."/>
            <person name="Rege F."/>
            <person name="Reyes R."/>
            <person name="Rise C."/>
            <person name="Rogov P."/>
            <person name="Ross K."/>
            <person name="Ryan E."/>
            <person name="Settipalli S."/>
            <person name="Shea T."/>
            <person name="Sherpa N."/>
            <person name="Shi L."/>
            <person name="Shih D."/>
            <person name="Sparrow T."/>
            <person name="Spaulding J."/>
            <person name="Stalker J."/>
            <person name="Stange-Thomann N."/>
            <person name="Stavropoulos S."/>
            <person name="Stone C."/>
            <person name="Strader C."/>
            <person name="Tesfaye S."/>
            <person name="Thomson T."/>
            <person name="Thoulutsang Y."/>
            <person name="Thoulutsang D."/>
            <person name="Topham K."/>
            <person name="Topping I."/>
            <person name="Tsamla T."/>
            <person name="Vassiliev H."/>
            <person name="Vo A."/>
            <person name="Wangchuk T."/>
            <person name="Wangdi T."/>
            <person name="Weiand M."/>
            <person name="Wilkinson J."/>
            <person name="Wilson A."/>
            <person name="Yadav S."/>
            <person name="Young G."/>
            <person name="Yu Q."/>
            <person name="Zembek L."/>
            <person name="Zhong D."/>
            <person name="Zimmer A."/>
            <person name="Zwirko Z."/>
            <person name="Jaffe D.B."/>
            <person name="Alvarez P."/>
            <person name="Brockman W."/>
            <person name="Butler J."/>
            <person name="Chin C."/>
            <person name="Gnerre S."/>
            <person name="Grabherr M."/>
            <person name="Kleber M."/>
            <person name="Mauceli E."/>
            <person name="MacCallum I."/>
        </authorList>
    </citation>
    <scope>NUCLEOTIDE SEQUENCE [LARGE SCALE GENOMIC DNA]</scope>
    <source>
        <strain evidence="3">Tucson 15287-2541.00</strain>
    </source>
</reference>
<dbReference type="InterPro" id="IPR009818">
    <property type="entry name" value="PAM2_motif"/>
</dbReference>
<evidence type="ECO:0000313" key="3">
    <source>
        <dbReference type="Proteomes" id="UP000001070"/>
    </source>
</evidence>
<dbReference type="OrthoDB" id="7868417at2759"/>
<feature type="compositionally biased region" description="Polar residues" evidence="1">
    <location>
        <begin position="461"/>
        <end position="498"/>
    </location>
</feature>
<dbReference type="Pfam" id="PF07145">
    <property type="entry name" value="PAM2"/>
    <property type="match status" value="1"/>
</dbReference>
<dbReference type="OMA" id="DEYMAMQ"/>
<dbReference type="HOGENOM" id="CLU_488590_0_0_1"/>
<dbReference type="EMBL" id="CH917386">
    <property type="protein sequence ID" value="EDV90257.1"/>
    <property type="molecule type" value="Genomic_DNA"/>
</dbReference>
<feature type="region of interest" description="Disordered" evidence="1">
    <location>
        <begin position="23"/>
        <end position="44"/>
    </location>
</feature>
<gene>
    <name evidence="2" type="primary">Dgri\GH23892</name>
    <name evidence="2" type="ORF">Dgri_GH23892</name>
</gene>
<dbReference type="PhylomeDB" id="B4K1J0"/>
<dbReference type="AlphaFoldDB" id="B4K1J0"/>
<dbReference type="Proteomes" id="UP000001070">
    <property type="component" value="Unassembled WGS sequence"/>
</dbReference>
<sequence length="530" mass="58701">MDFANEMHDHYLKDFIHSLQLGSEDSSDHMHSQNRSQSESSLNPNAAEFVPSFMKISDGAYVVNVNDDDDNQLISSTTTLVNKVINGDGLHVNRDDSQSRIQRQLFYLMKQLGTSNLPLSDIQLSLTPNGQGINVQFMPKEYGQRNPLDEQLCMAAGFRLEIGDSALQSKRPCKAVAAQFLSRMSELLEEKSEEQTLCPQCTRMPKKCIYTELEIERQIEDIKGFEKLITEDAGTRYQEAFKELCQKLGLTTSGEQSMESTAAPAARQNDELNAVEEPYEWDSFTANYDSTYNCAAPSGFKLPVNKLLDVQQQQRKQDQKKQSSSKLNVPTKIQTNMSSSSSTYPKLYKINQGKWTGSQGTRVAKASKESKIQRSRFSSLGFMAAAASAAAGTATGTGIATGTIGSSKKLPERPQHVKEDGSIRSYQRESPQKSGIVSNILDMRATQIGKPTRICKMEPPRSQQQLDRAQVQNVKTAPTTSRASTMAQGQSTKISSAGAQRVLAPRSTHASQMRQSEVKRVSLKLHTTNI</sequence>
<evidence type="ECO:0000313" key="2">
    <source>
        <dbReference type="EMBL" id="EDV90257.1"/>
    </source>
</evidence>
<feature type="region of interest" description="Disordered" evidence="1">
    <location>
        <begin position="310"/>
        <end position="342"/>
    </location>
</feature>
<feature type="compositionally biased region" description="Basic and acidic residues" evidence="1">
    <location>
        <begin position="409"/>
        <end position="431"/>
    </location>
</feature>
<accession>B4K1J0</accession>
<feature type="compositionally biased region" description="Polar residues" evidence="1">
    <location>
        <begin position="327"/>
        <end position="342"/>
    </location>
</feature>
<feature type="region of interest" description="Disordered" evidence="1">
    <location>
        <begin position="458"/>
        <end position="499"/>
    </location>
</feature>
<proteinExistence type="predicted"/>
<dbReference type="eggNOG" id="ENOG502TDXF">
    <property type="taxonomic scope" value="Eukaryota"/>
</dbReference>
<organism evidence="3">
    <name type="scientific">Drosophila grimshawi</name>
    <name type="common">Hawaiian fruit fly</name>
    <name type="synonym">Idiomyia grimshawi</name>
    <dbReference type="NCBI Taxonomy" id="7222"/>
    <lineage>
        <taxon>Eukaryota</taxon>
        <taxon>Metazoa</taxon>
        <taxon>Ecdysozoa</taxon>
        <taxon>Arthropoda</taxon>
        <taxon>Hexapoda</taxon>
        <taxon>Insecta</taxon>
        <taxon>Pterygota</taxon>
        <taxon>Neoptera</taxon>
        <taxon>Endopterygota</taxon>
        <taxon>Diptera</taxon>
        <taxon>Brachycera</taxon>
        <taxon>Muscomorpha</taxon>
        <taxon>Ephydroidea</taxon>
        <taxon>Drosophilidae</taxon>
        <taxon>Drosophila</taxon>
        <taxon>Hawaiian Drosophila</taxon>
    </lineage>
</organism>
<keyword evidence="3" id="KW-1185">Reference proteome</keyword>
<name>B4K1J0_DROGR</name>
<dbReference type="STRING" id="7222.B4K1J0"/>